<evidence type="ECO:0000313" key="2">
    <source>
        <dbReference type="Proteomes" id="UP000016932"/>
    </source>
</evidence>
<evidence type="ECO:0000313" key="1">
    <source>
        <dbReference type="EMBL" id="EME79642.1"/>
    </source>
</evidence>
<dbReference type="EMBL" id="KB446562">
    <property type="protein sequence ID" value="EME79642.1"/>
    <property type="molecule type" value="Genomic_DNA"/>
</dbReference>
<dbReference type="Proteomes" id="UP000016932">
    <property type="component" value="Unassembled WGS sequence"/>
</dbReference>
<proteinExistence type="predicted"/>
<dbReference type="RefSeq" id="XP_007930306.1">
    <property type="nucleotide sequence ID" value="XM_007932115.1"/>
</dbReference>
<gene>
    <name evidence="1" type="ORF">MYCFIDRAFT_178226</name>
</gene>
<protein>
    <submittedName>
        <fullName evidence="1">Uncharacterized protein</fullName>
    </submittedName>
</protein>
<dbReference type="HOGENOM" id="CLU_1283764_0_0_1"/>
<dbReference type="VEuPathDB" id="FungiDB:MYCFIDRAFT_178226"/>
<dbReference type="KEGG" id="pfj:MYCFIDRAFT_178226"/>
<reference evidence="1 2" key="1">
    <citation type="journal article" date="2012" name="PLoS Pathog.">
        <title>Diverse lifestyles and strategies of plant pathogenesis encoded in the genomes of eighteen Dothideomycetes fungi.</title>
        <authorList>
            <person name="Ohm R.A."/>
            <person name="Feau N."/>
            <person name="Henrissat B."/>
            <person name="Schoch C.L."/>
            <person name="Horwitz B.A."/>
            <person name="Barry K.W."/>
            <person name="Condon B.J."/>
            <person name="Copeland A.C."/>
            <person name="Dhillon B."/>
            <person name="Glaser F."/>
            <person name="Hesse C.N."/>
            <person name="Kosti I."/>
            <person name="LaButti K."/>
            <person name="Lindquist E.A."/>
            <person name="Lucas S."/>
            <person name="Salamov A.A."/>
            <person name="Bradshaw R.E."/>
            <person name="Ciuffetti L."/>
            <person name="Hamelin R.C."/>
            <person name="Kema G.H.J."/>
            <person name="Lawrence C."/>
            <person name="Scott J.A."/>
            <person name="Spatafora J.W."/>
            <person name="Turgeon B.G."/>
            <person name="de Wit P.J.G.M."/>
            <person name="Zhong S."/>
            <person name="Goodwin S.B."/>
            <person name="Grigoriev I.V."/>
        </authorList>
    </citation>
    <scope>NUCLEOTIDE SEQUENCE [LARGE SCALE GENOMIC DNA]</scope>
    <source>
        <strain evidence="1 2">CIRAD86</strain>
    </source>
</reference>
<sequence length="215" mass="23388">MRRTATDALLVGRRALLERCSICCIGAWRWGDDDEDWDWPMVQRCAPPGTLMRESANCASAVPASVTACLLPPWGAADVAADRARNGVGGGDARRCDAMSGVGRADVRWRWSQNCAFSMRPGSGVEQGSTFLAPAHADAYDNNNNSYAHEHFRVAWGLCVLQRTEPGQTSPFSSPSQVCDNPAVSYRRRSTAHGDDGPPPLQFLEAHGPWPIAYL</sequence>
<organism evidence="1 2">
    <name type="scientific">Pseudocercospora fijiensis (strain CIRAD86)</name>
    <name type="common">Black leaf streak disease fungus</name>
    <name type="synonym">Mycosphaerella fijiensis</name>
    <dbReference type="NCBI Taxonomy" id="383855"/>
    <lineage>
        <taxon>Eukaryota</taxon>
        <taxon>Fungi</taxon>
        <taxon>Dikarya</taxon>
        <taxon>Ascomycota</taxon>
        <taxon>Pezizomycotina</taxon>
        <taxon>Dothideomycetes</taxon>
        <taxon>Dothideomycetidae</taxon>
        <taxon>Mycosphaerellales</taxon>
        <taxon>Mycosphaerellaceae</taxon>
        <taxon>Pseudocercospora</taxon>
    </lineage>
</organism>
<keyword evidence="2" id="KW-1185">Reference proteome</keyword>
<name>M3AQD1_PSEFD</name>
<accession>M3AQD1</accession>
<dbReference type="AlphaFoldDB" id="M3AQD1"/>
<dbReference type="GeneID" id="19333905"/>